<feature type="transmembrane region" description="Helical" evidence="1">
    <location>
        <begin position="71"/>
        <end position="90"/>
    </location>
</feature>
<sequence length="118" mass="12344">MSFRRRLDLVGIGLAGLCAIHCLATLVVVSALGLGGHFLLEENIHRMGLALALAVAVVAIGWGLIRHGRPLPFAVASAGLAFMAWALVVPHGTNELLLTLLGVTLVSVGHLLNLRAAR</sequence>
<keyword evidence="1" id="KW-0812">Transmembrane</keyword>
<accession>A0A1A7BE39</accession>
<keyword evidence="1" id="KW-1133">Transmembrane helix</keyword>
<dbReference type="Proteomes" id="UP000092484">
    <property type="component" value="Unassembled WGS sequence"/>
</dbReference>
<dbReference type="Pfam" id="PF03203">
    <property type="entry name" value="MerC"/>
    <property type="match status" value="1"/>
</dbReference>
<feature type="transmembrane region" description="Helical" evidence="1">
    <location>
        <begin position="44"/>
        <end position="64"/>
    </location>
</feature>
<protein>
    <submittedName>
        <fullName evidence="2">MerC domain-containing protein</fullName>
    </submittedName>
</protein>
<comment type="caution">
    <text evidence="2">The sequence shown here is derived from an EMBL/GenBank/DDBJ whole genome shotgun (WGS) entry which is preliminary data.</text>
</comment>
<proteinExistence type="predicted"/>
<dbReference type="EMBL" id="LZYB01000004">
    <property type="protein sequence ID" value="OBV10798.1"/>
    <property type="molecule type" value="Genomic_DNA"/>
</dbReference>
<dbReference type="GO" id="GO:0015097">
    <property type="term" value="F:mercury ion transmembrane transporter activity"/>
    <property type="evidence" value="ECO:0007669"/>
    <property type="project" value="InterPro"/>
</dbReference>
<evidence type="ECO:0000313" key="3">
    <source>
        <dbReference type="Proteomes" id="UP000092484"/>
    </source>
</evidence>
<keyword evidence="3" id="KW-1185">Reference proteome</keyword>
<reference evidence="2 3" key="1">
    <citation type="submission" date="2016-06" db="EMBL/GenBank/DDBJ databases">
        <title>Genome sequence of Porphyrobacter dokdonensis DSW-74.</title>
        <authorList>
            <person name="Kim J.F."/>
            <person name="Song J.Y."/>
        </authorList>
    </citation>
    <scope>NUCLEOTIDE SEQUENCE [LARGE SCALE GENOMIC DNA]</scope>
    <source>
        <strain evidence="2 3">DSW-74</strain>
    </source>
</reference>
<evidence type="ECO:0000256" key="1">
    <source>
        <dbReference type="SAM" id="Phobius"/>
    </source>
</evidence>
<feature type="transmembrane region" description="Helical" evidence="1">
    <location>
        <begin position="96"/>
        <end position="114"/>
    </location>
</feature>
<dbReference type="GO" id="GO:0016020">
    <property type="term" value="C:membrane"/>
    <property type="evidence" value="ECO:0007669"/>
    <property type="project" value="InterPro"/>
</dbReference>
<dbReference type="InterPro" id="IPR004891">
    <property type="entry name" value="Mercury-R_MerC"/>
</dbReference>
<organism evidence="2 3">
    <name type="scientific">Erythrobacter dokdonensis DSW-74</name>
    <dbReference type="NCBI Taxonomy" id="1300349"/>
    <lineage>
        <taxon>Bacteria</taxon>
        <taxon>Pseudomonadati</taxon>
        <taxon>Pseudomonadota</taxon>
        <taxon>Alphaproteobacteria</taxon>
        <taxon>Sphingomonadales</taxon>
        <taxon>Erythrobacteraceae</taxon>
        <taxon>Erythrobacter/Porphyrobacter group</taxon>
        <taxon>Erythrobacter</taxon>
    </lineage>
</organism>
<name>A0A1A7BE39_9SPHN</name>
<dbReference type="STRING" id="1300349.I603_2011"/>
<feature type="transmembrane region" description="Helical" evidence="1">
    <location>
        <begin position="12"/>
        <end position="32"/>
    </location>
</feature>
<evidence type="ECO:0000313" key="2">
    <source>
        <dbReference type="EMBL" id="OBV10798.1"/>
    </source>
</evidence>
<keyword evidence="1" id="KW-0472">Membrane</keyword>
<dbReference type="AlphaFoldDB" id="A0A1A7BE39"/>
<gene>
    <name evidence="2" type="ORF">I603_2011</name>
</gene>
<dbReference type="RefSeq" id="WP_232305347.1">
    <property type="nucleotide sequence ID" value="NZ_LZYB01000004.1"/>
</dbReference>